<keyword evidence="1" id="KW-0732">Signal</keyword>
<dbReference type="EMBL" id="JBHRTI010000010">
    <property type="protein sequence ID" value="MFC3149083.1"/>
    <property type="molecule type" value="Genomic_DNA"/>
</dbReference>
<gene>
    <name evidence="2" type="ORF">ACFOEN_15765</name>
</gene>
<feature type="signal peptide" evidence="1">
    <location>
        <begin position="1"/>
        <end position="24"/>
    </location>
</feature>
<keyword evidence="3" id="KW-1185">Reference proteome</keyword>
<protein>
    <submittedName>
        <fullName evidence="2">Uncharacterized protein</fullName>
    </submittedName>
</protein>
<evidence type="ECO:0000313" key="3">
    <source>
        <dbReference type="Proteomes" id="UP001595556"/>
    </source>
</evidence>
<dbReference type="RefSeq" id="WP_377305570.1">
    <property type="nucleotide sequence ID" value="NZ_CP180191.1"/>
</dbReference>
<sequence>MKQSILIGLAVGALAGLVPTLAQANDAALVQTRIAEAASIHTFATAARLCGSISERELVLAQNRMDRIHAVDMNASQRETYLVLRASNSFKETVLARAVEHVRRGCGQDLAETWRDLSVSLAQADVPANTTVALRAE</sequence>
<accession>A0ABV7H8J2</accession>
<comment type="caution">
    <text evidence="2">The sequence shown here is derived from an EMBL/GenBank/DDBJ whole genome shotgun (WGS) entry which is preliminary data.</text>
</comment>
<evidence type="ECO:0000313" key="2">
    <source>
        <dbReference type="EMBL" id="MFC3149083.1"/>
    </source>
</evidence>
<feature type="chain" id="PRO_5046123465" evidence="1">
    <location>
        <begin position="25"/>
        <end position="137"/>
    </location>
</feature>
<proteinExistence type="predicted"/>
<evidence type="ECO:0000256" key="1">
    <source>
        <dbReference type="SAM" id="SignalP"/>
    </source>
</evidence>
<reference evidence="3" key="1">
    <citation type="journal article" date="2019" name="Int. J. Syst. Evol. Microbiol.">
        <title>The Global Catalogue of Microorganisms (GCM) 10K type strain sequencing project: providing services to taxonomists for standard genome sequencing and annotation.</title>
        <authorList>
            <consortium name="The Broad Institute Genomics Platform"/>
            <consortium name="The Broad Institute Genome Sequencing Center for Infectious Disease"/>
            <person name="Wu L."/>
            <person name="Ma J."/>
        </authorList>
    </citation>
    <scope>NUCLEOTIDE SEQUENCE [LARGE SCALE GENOMIC DNA]</scope>
    <source>
        <strain evidence="3">KCTC 52168</strain>
    </source>
</reference>
<organism evidence="2 3">
    <name type="scientific">Piscinibacterium candidicorallinum</name>
    <dbReference type="NCBI Taxonomy" id="1793872"/>
    <lineage>
        <taxon>Bacteria</taxon>
        <taxon>Pseudomonadati</taxon>
        <taxon>Pseudomonadota</taxon>
        <taxon>Betaproteobacteria</taxon>
        <taxon>Burkholderiales</taxon>
        <taxon>Piscinibacterium</taxon>
    </lineage>
</organism>
<name>A0ABV7H8J2_9BURK</name>
<dbReference type="Proteomes" id="UP001595556">
    <property type="component" value="Unassembled WGS sequence"/>
</dbReference>